<dbReference type="Pfam" id="PF00294">
    <property type="entry name" value="PfkB"/>
    <property type="match status" value="1"/>
</dbReference>
<dbReference type="PANTHER" id="PTHR10584">
    <property type="entry name" value="SUGAR KINASE"/>
    <property type="match status" value="1"/>
</dbReference>
<evidence type="ECO:0000259" key="3">
    <source>
        <dbReference type="Pfam" id="PF00294"/>
    </source>
</evidence>
<dbReference type="CDD" id="cd01941">
    <property type="entry name" value="YeiC_kinase_like"/>
    <property type="match status" value="1"/>
</dbReference>
<keyword evidence="5" id="KW-1185">Reference proteome</keyword>
<evidence type="ECO:0000256" key="1">
    <source>
        <dbReference type="ARBA" id="ARBA00022679"/>
    </source>
</evidence>
<dbReference type="Pfam" id="PF13412">
    <property type="entry name" value="HTH_24"/>
    <property type="match status" value="1"/>
</dbReference>
<feature type="domain" description="Carbohydrate kinase PfkB" evidence="3">
    <location>
        <begin position="59"/>
        <end position="343"/>
    </location>
</feature>
<dbReference type="PROSITE" id="PS00584">
    <property type="entry name" value="PFKB_KINASES_2"/>
    <property type="match status" value="1"/>
</dbReference>
<dbReference type="InterPro" id="IPR036390">
    <property type="entry name" value="WH_DNA-bd_sf"/>
</dbReference>
<dbReference type="Proteomes" id="UP001168694">
    <property type="component" value="Unassembled WGS sequence"/>
</dbReference>
<comment type="caution">
    <text evidence="4">The sequence shown here is derived from an EMBL/GenBank/DDBJ whole genome shotgun (WGS) entry which is preliminary data.</text>
</comment>
<dbReference type="InterPro" id="IPR036388">
    <property type="entry name" value="WH-like_DNA-bd_sf"/>
</dbReference>
<proteinExistence type="predicted"/>
<sequence>MTKESQIISIIQRNPFISQQEIADELSLSRSAVAGYISSLLKSGRIKGRAYILPELRGITCIGGAHLDRKALCKESIQYETSNPVSITETCGGVVRNISENLGRLGCNVSLISYVGHDKEGDWVLKNTGKHGVDISQVQRDSGQSTGTYTALLGKNGDLAVALADMNIYEQMTVPFIMEKWSHIALSSMVVLDTNLPEKTLFYITERCKLEGIPVMVDPVSNLKAKKLMKSLDGIHSILPNKEEAEMIAGMKIESMDDCKKASKSIQERGVKNVIITLGSEGVYAASENESLHLPAFPVNTVDVTGAGDAFAAGYLFGLFQNEGFVKACRYGLALASLTLQTGMSVYPHLTEETITQLVEETECISI</sequence>
<gene>
    <name evidence="4" type="ORF">QYF49_01260</name>
</gene>
<accession>A0ABT8E166</accession>
<name>A0ABT8E166_9BACL</name>
<reference evidence="4" key="1">
    <citation type="submission" date="2023-06" db="EMBL/GenBank/DDBJ databases">
        <title>Draft Genome Sequences of Representative Paenibacillus Polymyxa, Bacillus cereus, Fictibacillus sp., and Brevibacillus agri Strains Isolated from Amazonian Dark Earth.</title>
        <authorList>
            <person name="Pellegrinetti T.A."/>
            <person name="Cunha I.C.M."/>
            <person name="Chaves M.G."/>
            <person name="Freitas A.S."/>
            <person name="Silva A.V.R."/>
            <person name="Tsai S.M."/>
            <person name="Mendes L.W."/>
        </authorList>
    </citation>
    <scope>NUCLEOTIDE SEQUENCE</scope>
    <source>
        <strain evidence="4">CENA-BCM004</strain>
    </source>
</reference>
<dbReference type="SUPFAM" id="SSF53613">
    <property type="entry name" value="Ribokinase-like"/>
    <property type="match status" value="1"/>
</dbReference>
<dbReference type="RefSeq" id="WP_290397825.1">
    <property type="nucleotide sequence ID" value="NZ_JAUHLN010000001.1"/>
</dbReference>
<evidence type="ECO:0000313" key="4">
    <source>
        <dbReference type="EMBL" id="MDN4071660.1"/>
    </source>
</evidence>
<dbReference type="Gene3D" id="3.40.1190.20">
    <property type="match status" value="1"/>
</dbReference>
<protein>
    <submittedName>
        <fullName evidence="4">Winged helix-turn-helix transcriptional regulator</fullName>
    </submittedName>
</protein>
<dbReference type="InterPro" id="IPR011611">
    <property type="entry name" value="PfkB_dom"/>
</dbReference>
<evidence type="ECO:0000313" key="5">
    <source>
        <dbReference type="Proteomes" id="UP001168694"/>
    </source>
</evidence>
<keyword evidence="1" id="KW-0808">Transferase</keyword>
<dbReference type="Gene3D" id="1.10.10.10">
    <property type="entry name" value="Winged helix-like DNA-binding domain superfamily/Winged helix DNA-binding domain"/>
    <property type="match status" value="1"/>
</dbReference>
<organism evidence="4 5">
    <name type="scientific">Fictibacillus terranigra</name>
    <dbReference type="NCBI Taxonomy" id="3058424"/>
    <lineage>
        <taxon>Bacteria</taxon>
        <taxon>Bacillati</taxon>
        <taxon>Bacillota</taxon>
        <taxon>Bacilli</taxon>
        <taxon>Bacillales</taxon>
        <taxon>Fictibacillaceae</taxon>
        <taxon>Fictibacillus</taxon>
    </lineage>
</organism>
<dbReference type="PANTHER" id="PTHR10584:SF166">
    <property type="entry name" value="RIBOKINASE"/>
    <property type="match status" value="1"/>
</dbReference>
<dbReference type="InterPro" id="IPR002173">
    <property type="entry name" value="Carboh/pur_kinase_PfkB_CS"/>
</dbReference>
<dbReference type="InterPro" id="IPR029056">
    <property type="entry name" value="Ribokinase-like"/>
</dbReference>
<evidence type="ECO:0000256" key="2">
    <source>
        <dbReference type="ARBA" id="ARBA00022777"/>
    </source>
</evidence>
<dbReference type="SUPFAM" id="SSF46785">
    <property type="entry name" value="Winged helix' DNA-binding domain"/>
    <property type="match status" value="1"/>
</dbReference>
<dbReference type="EMBL" id="JAUHLN010000001">
    <property type="protein sequence ID" value="MDN4071660.1"/>
    <property type="molecule type" value="Genomic_DNA"/>
</dbReference>
<keyword evidence="2" id="KW-0418">Kinase</keyword>